<dbReference type="Proteomes" id="UP001589733">
    <property type="component" value="Unassembled WGS sequence"/>
</dbReference>
<dbReference type="Pfam" id="PF12911">
    <property type="entry name" value="OppC_N"/>
    <property type="match status" value="1"/>
</dbReference>
<keyword evidence="3 5" id="KW-1133">Transmembrane helix</keyword>
<feature type="transmembrane region" description="Helical" evidence="5">
    <location>
        <begin position="213"/>
        <end position="232"/>
    </location>
</feature>
<evidence type="ECO:0000256" key="4">
    <source>
        <dbReference type="ARBA" id="ARBA00023136"/>
    </source>
</evidence>
<organism evidence="7 8">
    <name type="scientific">Deinococcus oregonensis</name>
    <dbReference type="NCBI Taxonomy" id="1805970"/>
    <lineage>
        <taxon>Bacteria</taxon>
        <taxon>Thermotogati</taxon>
        <taxon>Deinococcota</taxon>
        <taxon>Deinococci</taxon>
        <taxon>Deinococcales</taxon>
        <taxon>Deinococcaceae</taxon>
        <taxon>Deinococcus</taxon>
    </lineage>
</organism>
<dbReference type="InterPro" id="IPR025966">
    <property type="entry name" value="OppC_N"/>
</dbReference>
<feature type="domain" description="ABC transmembrane type-1" evidence="6">
    <location>
        <begin position="173"/>
        <end position="371"/>
    </location>
</feature>
<evidence type="ECO:0000313" key="7">
    <source>
        <dbReference type="EMBL" id="MFB9994200.1"/>
    </source>
</evidence>
<comment type="caution">
    <text evidence="7">The sequence shown here is derived from an EMBL/GenBank/DDBJ whole genome shotgun (WGS) entry which is preliminary data.</text>
</comment>
<evidence type="ECO:0000259" key="6">
    <source>
        <dbReference type="PROSITE" id="PS50928"/>
    </source>
</evidence>
<evidence type="ECO:0000256" key="5">
    <source>
        <dbReference type="RuleBase" id="RU363032"/>
    </source>
</evidence>
<feature type="transmembrane region" description="Helical" evidence="5">
    <location>
        <begin position="292"/>
        <end position="312"/>
    </location>
</feature>
<evidence type="ECO:0000256" key="3">
    <source>
        <dbReference type="ARBA" id="ARBA00022989"/>
    </source>
</evidence>
<dbReference type="InterPro" id="IPR035906">
    <property type="entry name" value="MetI-like_sf"/>
</dbReference>
<sequence>MTTTATIPTAKPRKSQSQWSIVRAQFFRNPLARVGLGILGVLYLIALLAGFLAPYGLAEYSTTDRISWAPPTPVHWEKVGNTSGPFVYGLKREIDNETFRDKYVEDKATICPVRFLVHNPQIEGRSYKFLGFIPSSLKLFGVDDDGGSKQCKLYLWGSDSYGRDQFSRMMYGSQISLTIGIIASLLALALGLVLGGVAGYFRGLTDTVIMRMVEVLSAIPDLFLLILLRAMFPLNANPILVFYIVVVLLAVISWGGIARVVRGQILSGREQDYVQAATALGASDARIIGHHLLPNSATFIIISMSLAIPGYILTESGLSFIGIGIVEPYASWGSLLKLAQDGGFESLDTRPWTLLPGVFIVLAVLGWQFVGDGLRDAFDPRRRR</sequence>
<dbReference type="EMBL" id="JBHLYR010000060">
    <property type="protein sequence ID" value="MFB9994200.1"/>
    <property type="molecule type" value="Genomic_DNA"/>
</dbReference>
<keyword evidence="2 5" id="KW-0812">Transmembrane</keyword>
<comment type="subcellular location">
    <subcellularLocation>
        <location evidence="5">Cell membrane</location>
        <topology evidence="5">Multi-pass membrane protein</topology>
    </subcellularLocation>
    <subcellularLocation>
        <location evidence="1">Membrane</location>
        <topology evidence="1">Multi-pass membrane protein</topology>
    </subcellularLocation>
</comment>
<reference evidence="7 8" key="1">
    <citation type="submission" date="2024-09" db="EMBL/GenBank/DDBJ databases">
        <authorList>
            <person name="Sun Q."/>
            <person name="Mori K."/>
        </authorList>
    </citation>
    <scope>NUCLEOTIDE SEQUENCE [LARGE SCALE GENOMIC DNA]</scope>
    <source>
        <strain evidence="7 8">JCM 13503</strain>
    </source>
</reference>
<dbReference type="CDD" id="cd06261">
    <property type="entry name" value="TM_PBP2"/>
    <property type="match status" value="1"/>
</dbReference>
<dbReference type="PANTHER" id="PTHR43839">
    <property type="entry name" value="OPPC IN A BINDING PROTEIN-DEPENDENT TRANSPORT SYSTEM"/>
    <property type="match status" value="1"/>
</dbReference>
<comment type="similarity">
    <text evidence="5">Belongs to the binding-protein-dependent transport system permease family.</text>
</comment>
<dbReference type="SUPFAM" id="SSF161098">
    <property type="entry name" value="MetI-like"/>
    <property type="match status" value="1"/>
</dbReference>
<dbReference type="RefSeq" id="WP_380014511.1">
    <property type="nucleotide sequence ID" value="NZ_JBHLYR010000060.1"/>
</dbReference>
<dbReference type="PANTHER" id="PTHR43839:SF1">
    <property type="entry name" value="OPPC IN A BINDING PROTEIN-DEPENDENT TRANSPORT SYSTEM"/>
    <property type="match status" value="1"/>
</dbReference>
<feature type="transmembrane region" description="Helical" evidence="5">
    <location>
        <begin position="354"/>
        <end position="374"/>
    </location>
</feature>
<evidence type="ECO:0000256" key="2">
    <source>
        <dbReference type="ARBA" id="ARBA00022692"/>
    </source>
</evidence>
<feature type="transmembrane region" description="Helical" evidence="5">
    <location>
        <begin position="238"/>
        <end position="261"/>
    </location>
</feature>
<keyword evidence="8" id="KW-1185">Reference proteome</keyword>
<gene>
    <name evidence="7" type="ORF">ACFFLM_19780</name>
</gene>
<feature type="transmembrane region" description="Helical" evidence="5">
    <location>
        <begin position="31"/>
        <end position="53"/>
    </location>
</feature>
<dbReference type="InterPro" id="IPR000515">
    <property type="entry name" value="MetI-like"/>
</dbReference>
<evidence type="ECO:0000256" key="1">
    <source>
        <dbReference type="ARBA" id="ARBA00004141"/>
    </source>
</evidence>
<accession>A0ABV6B360</accession>
<proteinExistence type="inferred from homology"/>
<dbReference type="Pfam" id="PF00528">
    <property type="entry name" value="BPD_transp_1"/>
    <property type="match status" value="1"/>
</dbReference>
<keyword evidence="5" id="KW-0813">Transport</keyword>
<name>A0ABV6B360_9DEIO</name>
<dbReference type="Gene3D" id="1.10.3720.10">
    <property type="entry name" value="MetI-like"/>
    <property type="match status" value="1"/>
</dbReference>
<dbReference type="PROSITE" id="PS50928">
    <property type="entry name" value="ABC_TM1"/>
    <property type="match status" value="1"/>
</dbReference>
<protein>
    <submittedName>
        <fullName evidence="7">ABC transporter permease</fullName>
    </submittedName>
</protein>
<evidence type="ECO:0000313" key="8">
    <source>
        <dbReference type="Proteomes" id="UP001589733"/>
    </source>
</evidence>
<feature type="transmembrane region" description="Helical" evidence="5">
    <location>
        <begin position="175"/>
        <end position="201"/>
    </location>
</feature>
<keyword evidence="4 5" id="KW-0472">Membrane</keyword>